<dbReference type="Gene3D" id="3.50.50.60">
    <property type="entry name" value="FAD/NAD(P)-binding domain"/>
    <property type="match status" value="2"/>
</dbReference>
<accession>A0A9D1NXP6</accession>
<protein>
    <submittedName>
        <fullName evidence="2">FAD-dependent oxidoreductase</fullName>
    </submittedName>
</protein>
<dbReference type="AlphaFoldDB" id="A0A9D1NXP6"/>
<dbReference type="PIRSF" id="PIRSF038984">
    <property type="entry name" value="FAD_binding_protein"/>
    <property type="match status" value="1"/>
</dbReference>
<proteinExistence type="predicted"/>
<evidence type="ECO:0000259" key="1">
    <source>
        <dbReference type="Pfam" id="PF21688"/>
    </source>
</evidence>
<dbReference type="Pfam" id="PF21688">
    <property type="entry name" value="FAD-depend_C"/>
    <property type="match status" value="1"/>
</dbReference>
<dbReference type="SUPFAM" id="SSF51905">
    <property type="entry name" value="FAD/NAD(P)-binding domain"/>
    <property type="match status" value="1"/>
</dbReference>
<evidence type="ECO:0000313" key="2">
    <source>
        <dbReference type="EMBL" id="HIV22401.1"/>
    </source>
</evidence>
<dbReference type="EMBL" id="DVOS01000005">
    <property type="protein sequence ID" value="HIV22401.1"/>
    <property type="molecule type" value="Genomic_DNA"/>
</dbReference>
<sequence length="544" mass="59657">MITIQQLKLPPDHSEQDLKKAVARTLRLSEKQPFSFEIIRQSVDARKKPDIFYVYTVDVTVSGDEKKILKKARNRSLSLSKRTLYHFPETGKEPLPLPPVIVGTGPAGLFCGLMLARAGYRPVLLERGQAVEERQKAVEHFWQTGVLNPECNVQFGEGGAGTFSDGKLNTLVKDSAGRIRFVLETFVKHGADPDILYSYKPHVGTDVLAYAVKNIREEITGLGGKVLFGTKLTDLTLLENGNWELTLQETSGGSEEQKRRFHMEARAVVLAIGHSARDTFHMLYEKGLAMEAKSFAVGLRIEHPQKLIDRAMYGEACRYQMPPAPYKVTHRLADGRGVYSFCMCPGGYVVNASSEPGRLAVNGMSYRSRDGENANSAIVVTVSPEDYGGSHPLSGVEFQRRLEEKAFQEGGGKIPLQRFADYCQGKSTTEPGTVRPQMKGGYRFANVRSILPETIAADIQEGIWAFGKQIPGFDHPDALLAGVESRTSSPVRIGRNTEFVSNFPGIYPCGEGAGYAGGITSAAVDGIKVAEAVASKFSIDFLTK</sequence>
<feature type="domain" description="FAD-dependent protein C-terminal" evidence="1">
    <location>
        <begin position="294"/>
        <end position="487"/>
    </location>
</feature>
<reference evidence="2" key="1">
    <citation type="submission" date="2020-10" db="EMBL/GenBank/DDBJ databases">
        <authorList>
            <person name="Gilroy R."/>
        </authorList>
    </citation>
    <scope>NUCLEOTIDE SEQUENCE</scope>
    <source>
        <strain evidence="2">ChiBcec6-7307</strain>
    </source>
</reference>
<dbReference type="PANTHER" id="PTHR42842">
    <property type="entry name" value="FAD/NAD(P)-BINDING OXIDOREDUCTASE"/>
    <property type="match status" value="1"/>
</dbReference>
<dbReference type="InterPro" id="IPR036188">
    <property type="entry name" value="FAD/NAD-bd_sf"/>
</dbReference>
<gene>
    <name evidence="2" type="ORF">IAC80_00535</name>
</gene>
<dbReference type="InterPro" id="IPR028348">
    <property type="entry name" value="FAD-binding_protein"/>
</dbReference>
<reference evidence="2" key="2">
    <citation type="journal article" date="2021" name="PeerJ">
        <title>Extensive microbial diversity within the chicken gut microbiome revealed by metagenomics and culture.</title>
        <authorList>
            <person name="Gilroy R."/>
            <person name="Ravi A."/>
            <person name="Getino M."/>
            <person name="Pursley I."/>
            <person name="Horton D.L."/>
            <person name="Alikhan N.F."/>
            <person name="Baker D."/>
            <person name="Gharbi K."/>
            <person name="Hall N."/>
            <person name="Watson M."/>
            <person name="Adriaenssens E.M."/>
            <person name="Foster-Nyarko E."/>
            <person name="Jarju S."/>
            <person name="Secka A."/>
            <person name="Antonio M."/>
            <person name="Oren A."/>
            <person name="Chaudhuri R.R."/>
            <person name="La Ragione R."/>
            <person name="Hildebrand F."/>
            <person name="Pallen M.J."/>
        </authorList>
    </citation>
    <scope>NUCLEOTIDE SEQUENCE</scope>
    <source>
        <strain evidence="2">ChiBcec6-7307</strain>
    </source>
</reference>
<evidence type="ECO:0000313" key="3">
    <source>
        <dbReference type="Proteomes" id="UP000886889"/>
    </source>
</evidence>
<organism evidence="2 3">
    <name type="scientific">Candidatus Merdiplasma excrementigallinarum</name>
    <dbReference type="NCBI Taxonomy" id="2840864"/>
    <lineage>
        <taxon>Bacteria</taxon>
        <taxon>Bacillati</taxon>
        <taxon>Bacillota</taxon>
        <taxon>Clostridia</taxon>
        <taxon>Lachnospirales</taxon>
        <taxon>Lachnospiraceae</taxon>
        <taxon>Lachnospiraceae incertae sedis</taxon>
        <taxon>Candidatus Merdiplasma</taxon>
    </lineage>
</organism>
<dbReference type="Proteomes" id="UP000886889">
    <property type="component" value="Unassembled WGS sequence"/>
</dbReference>
<dbReference type="Gene3D" id="3.30.70.2700">
    <property type="match status" value="1"/>
</dbReference>
<dbReference type="PANTHER" id="PTHR42842:SF3">
    <property type="entry name" value="FAD_NAD(P)-BINDING OXIDOREDUCTASE FAMILY PROTEIN"/>
    <property type="match status" value="1"/>
</dbReference>
<dbReference type="InterPro" id="IPR049516">
    <property type="entry name" value="FAD-depend_C"/>
</dbReference>
<name>A0A9D1NXP6_9FIRM</name>
<comment type="caution">
    <text evidence="2">The sequence shown here is derived from an EMBL/GenBank/DDBJ whole genome shotgun (WGS) entry which is preliminary data.</text>
</comment>